<evidence type="ECO:0000313" key="2">
    <source>
        <dbReference type="Proteomes" id="UP000246702"/>
    </source>
</evidence>
<dbReference type="RefSeq" id="XP_025466868.1">
    <property type="nucleotide sequence ID" value="XM_025617782.1"/>
</dbReference>
<keyword evidence="2" id="KW-1185">Reference proteome</keyword>
<dbReference type="EMBL" id="MSFK01000016">
    <property type="protein sequence ID" value="PWY85851.1"/>
    <property type="molecule type" value="Genomic_DNA"/>
</dbReference>
<dbReference type="Proteomes" id="UP000246702">
    <property type="component" value="Unassembled WGS sequence"/>
</dbReference>
<protein>
    <submittedName>
        <fullName evidence="1">Uncharacterized protein</fullName>
    </submittedName>
</protein>
<dbReference type="AlphaFoldDB" id="A0A317WJL8"/>
<gene>
    <name evidence="1" type="ORF">BO94DRAFT_99076</name>
</gene>
<organism evidence="1 2">
    <name type="scientific">Aspergillus sclerotioniger CBS 115572</name>
    <dbReference type="NCBI Taxonomy" id="1450535"/>
    <lineage>
        <taxon>Eukaryota</taxon>
        <taxon>Fungi</taxon>
        <taxon>Dikarya</taxon>
        <taxon>Ascomycota</taxon>
        <taxon>Pezizomycotina</taxon>
        <taxon>Eurotiomycetes</taxon>
        <taxon>Eurotiomycetidae</taxon>
        <taxon>Eurotiales</taxon>
        <taxon>Aspergillaceae</taxon>
        <taxon>Aspergillus</taxon>
        <taxon>Aspergillus subgen. Circumdati</taxon>
    </lineage>
</organism>
<reference evidence="1 2" key="1">
    <citation type="submission" date="2016-12" db="EMBL/GenBank/DDBJ databases">
        <title>The genomes of Aspergillus section Nigri reveals drivers in fungal speciation.</title>
        <authorList>
            <consortium name="DOE Joint Genome Institute"/>
            <person name="Vesth T.C."/>
            <person name="Nybo J."/>
            <person name="Theobald S."/>
            <person name="Brandl J."/>
            <person name="Frisvad J.C."/>
            <person name="Nielsen K.F."/>
            <person name="Lyhne E.K."/>
            <person name="Kogle M.E."/>
            <person name="Kuo A."/>
            <person name="Riley R."/>
            <person name="Clum A."/>
            <person name="Nolan M."/>
            <person name="Lipzen A."/>
            <person name="Salamov A."/>
            <person name="Henrissat B."/>
            <person name="Wiebenga A."/>
            <person name="De Vries R.P."/>
            <person name="Grigoriev I.V."/>
            <person name="Mortensen U.H."/>
            <person name="Andersen M.R."/>
            <person name="Baker S.E."/>
        </authorList>
    </citation>
    <scope>NUCLEOTIDE SEQUENCE [LARGE SCALE GENOMIC DNA]</scope>
    <source>
        <strain evidence="1 2">CBS 115572</strain>
    </source>
</reference>
<proteinExistence type="predicted"/>
<comment type="caution">
    <text evidence="1">The sequence shown here is derived from an EMBL/GenBank/DDBJ whole genome shotgun (WGS) entry which is preliminary data.</text>
</comment>
<name>A0A317WJL8_9EURO</name>
<accession>A0A317WJL8</accession>
<sequence length="143" mass="16743">MKQALQQTTFRNLHMRVVLFYLPRLSASTGFLWHVQEQKMPPRVRHGFGRCVCRRSCHPTRLVRLLSWPQGLVTRHLLLSRRHILLQAFFPVWGQSTSSKLLQSSVVLQLARLLAWTCESSNHVVQGSLQRKRYNARNQRTKS</sequence>
<evidence type="ECO:0000313" key="1">
    <source>
        <dbReference type="EMBL" id="PWY85851.1"/>
    </source>
</evidence>
<dbReference type="GeneID" id="37119925"/>